<protein>
    <submittedName>
        <fullName evidence="2">Branched-chain amino acid transporter AzlD</fullName>
    </submittedName>
</protein>
<dbReference type="Pfam" id="PF05437">
    <property type="entry name" value="AzlD"/>
    <property type="match status" value="1"/>
</dbReference>
<keyword evidence="3" id="KW-1185">Reference proteome</keyword>
<sequence>MTLWIWVGVAALACFAQKLVGYLISPKALDNPRVAETAGGVTVGLLAALVVTQTFASGSALTVDARLAAVAVAAVALWLRAPFIVVVLLGALTAALLRALGWAA</sequence>
<accession>A0A1Q2CX51</accession>
<dbReference type="RefSeq" id="WP_077349285.1">
    <property type="nucleotide sequence ID" value="NZ_CP019607.1"/>
</dbReference>
<feature type="transmembrane region" description="Helical" evidence="1">
    <location>
        <begin position="70"/>
        <end position="97"/>
    </location>
</feature>
<feature type="transmembrane region" description="Helical" evidence="1">
    <location>
        <begin position="40"/>
        <end position="63"/>
    </location>
</feature>
<dbReference type="STRING" id="399497.BW733_07475"/>
<name>A0A1Q2CX51_9ACTN</name>
<reference evidence="2 3" key="1">
    <citation type="journal article" date="2008" name="Int. J. Syst. Evol. Microbiol.">
        <title>Tessaracoccus flavescens sp. nov., isolated from marine sediment.</title>
        <authorList>
            <person name="Lee D.W."/>
            <person name="Lee S.D."/>
        </authorList>
    </citation>
    <scope>NUCLEOTIDE SEQUENCE [LARGE SCALE GENOMIC DNA]</scope>
    <source>
        <strain evidence="2 3">SST-39T</strain>
    </source>
</reference>
<dbReference type="EMBL" id="CP019607">
    <property type="protein sequence ID" value="AQP50696.1"/>
    <property type="molecule type" value="Genomic_DNA"/>
</dbReference>
<dbReference type="Proteomes" id="UP000188235">
    <property type="component" value="Chromosome"/>
</dbReference>
<organism evidence="2 3">
    <name type="scientific">Tessaracoccus flavescens</name>
    <dbReference type="NCBI Taxonomy" id="399497"/>
    <lineage>
        <taxon>Bacteria</taxon>
        <taxon>Bacillati</taxon>
        <taxon>Actinomycetota</taxon>
        <taxon>Actinomycetes</taxon>
        <taxon>Propionibacteriales</taxon>
        <taxon>Propionibacteriaceae</taxon>
        <taxon>Tessaracoccus</taxon>
    </lineage>
</organism>
<keyword evidence="1" id="KW-1133">Transmembrane helix</keyword>
<keyword evidence="1" id="KW-0812">Transmembrane</keyword>
<dbReference type="KEGG" id="tfa:BW733_07475"/>
<evidence type="ECO:0000256" key="1">
    <source>
        <dbReference type="SAM" id="Phobius"/>
    </source>
</evidence>
<evidence type="ECO:0000313" key="3">
    <source>
        <dbReference type="Proteomes" id="UP000188235"/>
    </source>
</evidence>
<proteinExistence type="predicted"/>
<keyword evidence="1" id="KW-0472">Membrane</keyword>
<dbReference type="AlphaFoldDB" id="A0A1Q2CX51"/>
<dbReference type="InterPro" id="IPR008407">
    <property type="entry name" value="Brnchd-chn_aa_trnsp_AzlD"/>
</dbReference>
<dbReference type="OrthoDB" id="3733498at2"/>
<evidence type="ECO:0000313" key="2">
    <source>
        <dbReference type="EMBL" id="AQP50696.1"/>
    </source>
</evidence>
<gene>
    <name evidence="2" type="ORF">BW733_07475</name>
</gene>